<dbReference type="FunFam" id="3.50.50.60:FF:000159">
    <property type="entry name" value="Dimethylaniline monooxygenase [N-oxide-forming]"/>
    <property type="match status" value="1"/>
</dbReference>
<dbReference type="PANTHER" id="PTHR23023">
    <property type="entry name" value="DIMETHYLANILINE MONOOXYGENASE"/>
    <property type="match status" value="1"/>
</dbReference>
<evidence type="ECO:0000256" key="3">
    <source>
        <dbReference type="ARBA" id="ARBA00009183"/>
    </source>
</evidence>
<comment type="catalytic activity">
    <reaction evidence="14">
        <text>hypotaurine + NADH + O2 + H(+) = taurine + NAD(+) + H2O</text>
        <dbReference type="Rhea" id="RHEA:74111"/>
        <dbReference type="ChEBI" id="CHEBI:15377"/>
        <dbReference type="ChEBI" id="CHEBI:15378"/>
        <dbReference type="ChEBI" id="CHEBI:15379"/>
        <dbReference type="ChEBI" id="CHEBI:57540"/>
        <dbReference type="ChEBI" id="CHEBI:57853"/>
        <dbReference type="ChEBI" id="CHEBI:57945"/>
        <dbReference type="ChEBI" id="CHEBI:507393"/>
        <dbReference type="EC" id="1.14.13.8"/>
    </reaction>
    <physiologicalReaction direction="left-to-right" evidence="14">
        <dbReference type="Rhea" id="RHEA:74112"/>
    </physiologicalReaction>
</comment>
<protein>
    <recommendedName>
        <fullName evidence="19">Flavin-containing monooxygenase</fullName>
        <ecNumber evidence="19">1.-.-.-</ecNumber>
    </recommendedName>
</protein>
<evidence type="ECO:0000256" key="14">
    <source>
        <dbReference type="ARBA" id="ARBA00047338"/>
    </source>
</evidence>
<dbReference type="EC" id="1.-.-.-" evidence="19"/>
<comment type="catalytic activity">
    <reaction evidence="15">
        <text>hypotaurine + NADPH + O2 + H(+) = taurine + NADP(+) + H2O</text>
        <dbReference type="Rhea" id="RHEA:69819"/>
        <dbReference type="ChEBI" id="CHEBI:15377"/>
        <dbReference type="ChEBI" id="CHEBI:15378"/>
        <dbReference type="ChEBI" id="CHEBI:15379"/>
        <dbReference type="ChEBI" id="CHEBI:57783"/>
        <dbReference type="ChEBI" id="CHEBI:57853"/>
        <dbReference type="ChEBI" id="CHEBI:58349"/>
        <dbReference type="ChEBI" id="CHEBI:507393"/>
        <dbReference type="EC" id="1.14.13.8"/>
    </reaction>
    <physiologicalReaction direction="left-to-right" evidence="15">
        <dbReference type="Rhea" id="RHEA:69820"/>
    </physiologicalReaction>
</comment>
<keyword evidence="4 18" id="KW-0285">Flavoprotein</keyword>
<dbReference type="PIRSF" id="PIRSF000332">
    <property type="entry name" value="FMO"/>
    <property type="match status" value="1"/>
</dbReference>
<keyword evidence="10 18" id="KW-0560">Oxidoreductase</keyword>
<comment type="catalytic activity">
    <reaction evidence="16">
        <text>trimethylamine + NADPH + O2 = trimethylamine N-oxide + NADP(+) + H2O</text>
        <dbReference type="Rhea" id="RHEA:31979"/>
        <dbReference type="ChEBI" id="CHEBI:15377"/>
        <dbReference type="ChEBI" id="CHEBI:15379"/>
        <dbReference type="ChEBI" id="CHEBI:15724"/>
        <dbReference type="ChEBI" id="CHEBI:57783"/>
        <dbReference type="ChEBI" id="CHEBI:58349"/>
        <dbReference type="ChEBI" id="CHEBI:58389"/>
        <dbReference type="EC" id="1.14.13.148"/>
    </reaction>
    <physiologicalReaction direction="left-to-right" evidence="16">
        <dbReference type="Rhea" id="RHEA:31980"/>
    </physiologicalReaction>
</comment>
<proteinExistence type="inferred from homology"/>
<dbReference type="InterPro" id="IPR036188">
    <property type="entry name" value="FAD/NAD-bd_sf"/>
</dbReference>
<comment type="catalytic activity">
    <reaction evidence="17">
        <text>N,N-dimethylaniline + NADPH + O2 + H(+) = N,N-dimethylaniline N-oxide + NADP(+) + H2O</text>
        <dbReference type="Rhea" id="RHEA:24468"/>
        <dbReference type="ChEBI" id="CHEBI:15377"/>
        <dbReference type="ChEBI" id="CHEBI:15378"/>
        <dbReference type="ChEBI" id="CHEBI:15379"/>
        <dbReference type="ChEBI" id="CHEBI:16269"/>
        <dbReference type="ChEBI" id="CHEBI:17735"/>
        <dbReference type="ChEBI" id="CHEBI:57783"/>
        <dbReference type="ChEBI" id="CHEBI:58349"/>
        <dbReference type="EC" id="1.14.13.8"/>
    </reaction>
    <physiologicalReaction direction="left-to-right" evidence="17">
        <dbReference type="Rhea" id="RHEA:24469"/>
    </physiologicalReaction>
</comment>
<keyword evidence="11 18" id="KW-0503">Monooxygenase</keyword>
<comment type="cofactor">
    <cofactor evidence="1 18 19">
        <name>FAD</name>
        <dbReference type="ChEBI" id="CHEBI:57692"/>
    </cofactor>
</comment>
<dbReference type="GO" id="GO:0050660">
    <property type="term" value="F:flavin adenine dinucleotide binding"/>
    <property type="evidence" value="ECO:0007669"/>
    <property type="project" value="InterPro"/>
</dbReference>
<keyword evidence="12 18" id="KW-0472">Membrane</keyword>
<evidence type="ECO:0000256" key="11">
    <source>
        <dbReference type="ARBA" id="ARBA00023033"/>
    </source>
</evidence>
<gene>
    <name evidence="21" type="ORF">CHS0354_024263</name>
</gene>
<reference evidence="21" key="3">
    <citation type="submission" date="2023-05" db="EMBL/GenBank/DDBJ databases">
        <authorList>
            <person name="Smith C.H."/>
        </authorList>
    </citation>
    <scope>NUCLEOTIDE SEQUENCE</scope>
    <source>
        <strain evidence="21">CHS0354</strain>
        <tissue evidence="21">Mantle</tissue>
    </source>
</reference>
<comment type="similarity">
    <text evidence="3 18 19">Belongs to the FMO family.</text>
</comment>
<evidence type="ECO:0000256" key="6">
    <source>
        <dbReference type="ARBA" id="ARBA00022824"/>
    </source>
</evidence>
<evidence type="ECO:0000256" key="17">
    <source>
        <dbReference type="ARBA" id="ARBA00049443"/>
    </source>
</evidence>
<dbReference type="Proteomes" id="UP001195483">
    <property type="component" value="Unassembled WGS sequence"/>
</dbReference>
<evidence type="ECO:0000256" key="13">
    <source>
        <dbReference type="ARBA" id="ARBA00045957"/>
    </source>
</evidence>
<evidence type="ECO:0000256" key="2">
    <source>
        <dbReference type="ARBA" id="ARBA00004389"/>
    </source>
</evidence>
<evidence type="ECO:0000256" key="10">
    <source>
        <dbReference type="ARBA" id="ARBA00023002"/>
    </source>
</evidence>
<dbReference type="GO" id="GO:0050661">
    <property type="term" value="F:NADP binding"/>
    <property type="evidence" value="ECO:0007669"/>
    <property type="project" value="InterPro"/>
</dbReference>
<name>A0AAE0SM09_9BIVA</name>
<feature type="transmembrane region" description="Helical" evidence="20">
    <location>
        <begin position="515"/>
        <end position="537"/>
    </location>
</feature>
<keyword evidence="22" id="KW-1185">Reference proteome</keyword>
<dbReference type="Pfam" id="PF00743">
    <property type="entry name" value="FMO-like"/>
    <property type="match status" value="1"/>
</dbReference>
<keyword evidence="9 20" id="KW-1133">Transmembrane helix</keyword>
<evidence type="ECO:0000256" key="12">
    <source>
        <dbReference type="ARBA" id="ARBA00023136"/>
    </source>
</evidence>
<evidence type="ECO:0000256" key="16">
    <source>
        <dbReference type="ARBA" id="ARBA00048088"/>
    </source>
</evidence>
<dbReference type="PRINTS" id="PR00370">
    <property type="entry name" value="FMOXYGENASE"/>
</dbReference>
<evidence type="ECO:0000256" key="1">
    <source>
        <dbReference type="ARBA" id="ARBA00001974"/>
    </source>
</evidence>
<evidence type="ECO:0000313" key="21">
    <source>
        <dbReference type="EMBL" id="KAK3594327.1"/>
    </source>
</evidence>
<dbReference type="PRINTS" id="PR01121">
    <property type="entry name" value="FMOXYGENASE1"/>
</dbReference>
<evidence type="ECO:0000256" key="20">
    <source>
        <dbReference type="SAM" id="Phobius"/>
    </source>
</evidence>
<keyword evidence="7 18" id="KW-0274">FAD</keyword>
<dbReference type="Gene3D" id="3.50.50.60">
    <property type="entry name" value="FAD/NAD(P)-binding domain"/>
    <property type="match status" value="1"/>
</dbReference>
<evidence type="ECO:0000256" key="5">
    <source>
        <dbReference type="ARBA" id="ARBA00022692"/>
    </source>
</evidence>
<accession>A0AAE0SM09</accession>
<comment type="subcellular location">
    <subcellularLocation>
        <location evidence="2">Endoplasmic reticulum membrane</location>
        <topology evidence="2">Single-pass membrane protein</topology>
    </subcellularLocation>
</comment>
<keyword evidence="6 18" id="KW-0256">Endoplasmic reticulum</keyword>
<evidence type="ECO:0000256" key="18">
    <source>
        <dbReference type="PIRNR" id="PIRNR000332"/>
    </source>
</evidence>
<dbReference type="GO" id="GO:0004499">
    <property type="term" value="F:N,N-dimethylaniline monooxygenase activity"/>
    <property type="evidence" value="ECO:0007669"/>
    <property type="project" value="UniProtKB-UniRule"/>
</dbReference>
<evidence type="ECO:0000256" key="8">
    <source>
        <dbReference type="ARBA" id="ARBA00022857"/>
    </source>
</evidence>
<evidence type="ECO:0000313" key="22">
    <source>
        <dbReference type="Proteomes" id="UP001195483"/>
    </source>
</evidence>
<dbReference type="EMBL" id="JAEAOA010001436">
    <property type="protein sequence ID" value="KAK3594327.1"/>
    <property type="molecule type" value="Genomic_DNA"/>
</dbReference>
<organism evidence="21 22">
    <name type="scientific">Potamilus streckersoni</name>
    <dbReference type="NCBI Taxonomy" id="2493646"/>
    <lineage>
        <taxon>Eukaryota</taxon>
        <taxon>Metazoa</taxon>
        <taxon>Spiralia</taxon>
        <taxon>Lophotrochozoa</taxon>
        <taxon>Mollusca</taxon>
        <taxon>Bivalvia</taxon>
        <taxon>Autobranchia</taxon>
        <taxon>Heteroconchia</taxon>
        <taxon>Palaeoheterodonta</taxon>
        <taxon>Unionida</taxon>
        <taxon>Unionoidea</taxon>
        <taxon>Unionidae</taxon>
        <taxon>Ambleminae</taxon>
        <taxon>Lampsilini</taxon>
        <taxon>Potamilus</taxon>
    </lineage>
</organism>
<evidence type="ECO:0000256" key="19">
    <source>
        <dbReference type="RuleBase" id="RU361177"/>
    </source>
</evidence>
<evidence type="ECO:0000256" key="9">
    <source>
        <dbReference type="ARBA" id="ARBA00022989"/>
    </source>
</evidence>
<dbReference type="InterPro" id="IPR050346">
    <property type="entry name" value="FMO-like"/>
</dbReference>
<dbReference type="GO" id="GO:0034899">
    <property type="term" value="F:trimethylamine monooxygenase activity"/>
    <property type="evidence" value="ECO:0007669"/>
    <property type="project" value="UniProtKB-EC"/>
</dbReference>
<comment type="function">
    <text evidence="13">Broad spectrum monooxygenase that catalyzes the oxygenation of a wide variety of nitrogen- and sulfur-containing compounds including xenobiotics. Catalyzes the S-oxygenation of hypotaurine to produce taurine, an organic osmolyte involved in cell volume regulation as well as a variety of cytoprotective and developmental processes. In vitro, catalyzes the N-oxygenation of trimethylamine (TMA) to produce trimethylamine N-oxide (TMAO) and could therefore participate to the detoxification of this compound that is generated by the action of gut microbiota from dietary precursors such as choline, choline containing compounds, betaine or L-carnitine.</text>
</comment>
<dbReference type="AlphaFoldDB" id="A0AAE0SM09"/>
<dbReference type="InterPro" id="IPR020946">
    <property type="entry name" value="Flavin_mOase-like"/>
</dbReference>
<dbReference type="GO" id="GO:0005789">
    <property type="term" value="C:endoplasmic reticulum membrane"/>
    <property type="evidence" value="ECO:0007669"/>
    <property type="project" value="UniProtKB-SubCell"/>
</dbReference>
<evidence type="ECO:0000256" key="7">
    <source>
        <dbReference type="ARBA" id="ARBA00022827"/>
    </source>
</evidence>
<reference evidence="21" key="1">
    <citation type="journal article" date="2021" name="Genome Biol. Evol.">
        <title>A High-Quality Reference Genome for a Parasitic Bivalve with Doubly Uniparental Inheritance (Bivalvia: Unionida).</title>
        <authorList>
            <person name="Smith C.H."/>
        </authorList>
    </citation>
    <scope>NUCLEOTIDE SEQUENCE</scope>
    <source>
        <strain evidence="21">CHS0354</strain>
    </source>
</reference>
<reference evidence="21" key="2">
    <citation type="journal article" date="2021" name="Genome Biol. Evol.">
        <title>Developing a high-quality reference genome for a parasitic bivalve with doubly uniparental inheritance (Bivalvia: Unionida).</title>
        <authorList>
            <person name="Smith C.H."/>
        </authorList>
    </citation>
    <scope>NUCLEOTIDE SEQUENCE</scope>
    <source>
        <strain evidence="21">CHS0354</strain>
        <tissue evidence="21">Mantle</tissue>
    </source>
</reference>
<sequence>MSKRCCVVGAGVSGLAAVKQCLDEGIEPVSYEKDVDIGGLWHYREESKEGDPSLYNSCSINTSKGLTCYSDFLIPKDFPNFMHHTHFKRYLDMYADHFGLRKHIILRTEVVKIEKSDDFDETGRWIVTYKNLMNNKLQREVFDFVMVCNGHLHEPIKPDFPSLKDFKGQVIHTRDFKDFKGYENKRILVVGIGNSAADVACELSRHAKHVMISTRRGTYCIQRAGEFGSPYDQVAITRFRQALPHSLMRPVHFHKINYRYCHANYGLSPNFRFEGGQVTISDDLPNRILIGAISIHENVERFTETGVIFEDGSKAEDIDVVILGTGYKYSFPFLDDSIVKVEGHFSYLYKLVFPVDLKPCSLAVIGLVQPFGPLPPVLEMQARWAARVFAETCTLPPPRKRQEVVKKWRDYLRKTYVDSPRYSLQIYFIKYMDELAGFIGCRPRLWKLLFENPKLWYHVVFGPSSPQQWRLEGPGKWEGAEESILRLEEYLWYPMQTRKSGSGERVGLYDGWIHLFRNIAILVLFVIFFCFIISNGYHTYFMPL</sequence>
<dbReference type="InterPro" id="IPR000960">
    <property type="entry name" value="Flavin_mOase"/>
</dbReference>
<dbReference type="SUPFAM" id="SSF51905">
    <property type="entry name" value="FAD/NAD(P)-binding domain"/>
    <property type="match status" value="2"/>
</dbReference>
<evidence type="ECO:0000256" key="4">
    <source>
        <dbReference type="ARBA" id="ARBA00022630"/>
    </source>
</evidence>
<keyword evidence="8 18" id="KW-0521">NADP</keyword>
<evidence type="ECO:0000256" key="15">
    <source>
        <dbReference type="ARBA" id="ARBA00048041"/>
    </source>
</evidence>
<dbReference type="InterPro" id="IPR002253">
    <property type="entry name" value="Flavin_mOase_1"/>
</dbReference>
<comment type="caution">
    <text evidence="21">The sequence shown here is derived from an EMBL/GenBank/DDBJ whole genome shotgun (WGS) entry which is preliminary data.</text>
</comment>
<keyword evidence="5 20" id="KW-0812">Transmembrane</keyword>